<dbReference type="EMBL" id="CADCSZ010000031">
    <property type="protein sequence ID" value="CAA9216954.1"/>
    <property type="molecule type" value="Genomic_DNA"/>
</dbReference>
<proteinExistence type="predicted"/>
<dbReference type="AlphaFoldDB" id="A0A6J4H8T3"/>
<feature type="non-terminal residue" evidence="2">
    <location>
        <position position="1"/>
    </location>
</feature>
<protein>
    <submittedName>
        <fullName evidence="2">Uncharacterized protein</fullName>
    </submittedName>
</protein>
<feature type="non-terminal residue" evidence="2">
    <location>
        <position position="43"/>
    </location>
</feature>
<feature type="compositionally biased region" description="Gly residues" evidence="1">
    <location>
        <begin position="17"/>
        <end position="28"/>
    </location>
</feature>
<evidence type="ECO:0000256" key="1">
    <source>
        <dbReference type="SAM" id="MobiDB-lite"/>
    </source>
</evidence>
<feature type="region of interest" description="Disordered" evidence="1">
    <location>
        <begin position="1"/>
        <end position="43"/>
    </location>
</feature>
<gene>
    <name evidence="2" type="ORF">AVDCRST_MAG76-464</name>
</gene>
<reference evidence="2" key="1">
    <citation type="submission" date="2020-02" db="EMBL/GenBank/DDBJ databases">
        <authorList>
            <person name="Meier V. D."/>
        </authorList>
    </citation>
    <scope>NUCLEOTIDE SEQUENCE</scope>
    <source>
        <strain evidence="2">AVDCRST_MAG76</strain>
    </source>
</reference>
<accession>A0A6J4H8T3</accession>
<organism evidence="2">
    <name type="scientific">uncultured Acidimicrobiales bacterium</name>
    <dbReference type="NCBI Taxonomy" id="310071"/>
    <lineage>
        <taxon>Bacteria</taxon>
        <taxon>Bacillati</taxon>
        <taxon>Actinomycetota</taxon>
        <taxon>Acidimicrobiia</taxon>
        <taxon>Acidimicrobiales</taxon>
        <taxon>environmental samples</taxon>
    </lineage>
</organism>
<sequence length="43" mass="4262">DRDLGAVQEGGRAVHPAGGGGARGGLGQGLERPCATRSRPCSM</sequence>
<evidence type="ECO:0000313" key="2">
    <source>
        <dbReference type="EMBL" id="CAA9216954.1"/>
    </source>
</evidence>
<name>A0A6J4H8T3_9ACTN</name>